<dbReference type="OrthoDB" id="10251073at2759"/>
<dbReference type="CDD" id="cd10567">
    <property type="entry name" value="SWIB-MDM2_like"/>
    <property type="match status" value="2"/>
</dbReference>
<dbReference type="Pfam" id="PF02201">
    <property type="entry name" value="SWIB"/>
    <property type="match status" value="2"/>
</dbReference>
<gene>
    <name evidence="8" type="ORF">AQUCO_01000299v1</name>
</gene>
<name>A0A2G5E9V6_AQUCA</name>
<dbReference type="Proteomes" id="UP000230069">
    <property type="component" value="Unassembled WGS sequence"/>
</dbReference>
<dbReference type="PANTHER" id="PTHR13844">
    <property type="entry name" value="SWI/SNF-RELATED MATRIX-ASSOCIATED ACTIN-DEPENDENT REGULATOR OF CHROMATIN SUBFAMILY D"/>
    <property type="match status" value="1"/>
</dbReference>
<dbReference type="SUPFAM" id="SSF109715">
    <property type="entry name" value="DEK C-terminal domain"/>
    <property type="match status" value="1"/>
</dbReference>
<proteinExistence type="predicted"/>
<feature type="compositionally biased region" description="Acidic residues" evidence="5">
    <location>
        <begin position="86"/>
        <end position="102"/>
    </location>
</feature>
<dbReference type="InParanoid" id="A0A2G5E9V6"/>
<evidence type="ECO:0000256" key="3">
    <source>
        <dbReference type="ARBA" id="ARBA00023163"/>
    </source>
</evidence>
<dbReference type="Gene3D" id="1.10.245.10">
    <property type="entry name" value="SWIB/MDM2 domain"/>
    <property type="match status" value="2"/>
</dbReference>
<dbReference type="EMBL" id="KZ305027">
    <property type="protein sequence ID" value="PIA52337.1"/>
    <property type="molecule type" value="Genomic_DNA"/>
</dbReference>
<dbReference type="SUPFAM" id="SSF47592">
    <property type="entry name" value="SWIB/MDM2 domain"/>
    <property type="match status" value="2"/>
</dbReference>
<reference evidence="8 9" key="1">
    <citation type="submission" date="2017-09" db="EMBL/GenBank/DDBJ databases">
        <title>WGS assembly of Aquilegia coerulea Goldsmith.</title>
        <authorList>
            <person name="Hodges S."/>
            <person name="Kramer E."/>
            <person name="Nordborg M."/>
            <person name="Tomkins J."/>
            <person name="Borevitz J."/>
            <person name="Derieg N."/>
            <person name="Yan J."/>
            <person name="Mihaltcheva S."/>
            <person name="Hayes R.D."/>
            <person name="Rokhsar D."/>
        </authorList>
    </citation>
    <scope>NUCLEOTIDE SEQUENCE [LARGE SCALE GENOMIC DNA]</scope>
    <source>
        <strain evidence="9">cv. Goldsmith</strain>
    </source>
</reference>
<dbReference type="InterPro" id="IPR014876">
    <property type="entry name" value="DEK_C"/>
</dbReference>
<dbReference type="GO" id="GO:0000500">
    <property type="term" value="C:RNA polymerase I upstream activating factor complex"/>
    <property type="evidence" value="ECO:0007669"/>
    <property type="project" value="UniProtKB-ARBA"/>
</dbReference>
<evidence type="ECO:0000259" key="6">
    <source>
        <dbReference type="PROSITE" id="PS51925"/>
    </source>
</evidence>
<feature type="domain" description="DM2" evidence="6">
    <location>
        <begin position="262"/>
        <end position="341"/>
    </location>
</feature>
<dbReference type="FunFam" id="1.10.245.10:FF:000004">
    <property type="entry name" value="Upstream activation factor subunit"/>
    <property type="match status" value="1"/>
</dbReference>
<evidence type="ECO:0000256" key="4">
    <source>
        <dbReference type="ARBA" id="ARBA00023242"/>
    </source>
</evidence>
<evidence type="ECO:0000259" key="7">
    <source>
        <dbReference type="PROSITE" id="PS51998"/>
    </source>
</evidence>
<feature type="compositionally biased region" description="Basic residues" evidence="5">
    <location>
        <begin position="109"/>
        <end position="127"/>
    </location>
</feature>
<feature type="region of interest" description="Disordered" evidence="5">
    <location>
        <begin position="239"/>
        <end position="259"/>
    </location>
</feature>
<feature type="domain" description="DEK-C" evidence="7">
    <location>
        <begin position="1"/>
        <end position="56"/>
    </location>
</feature>
<dbReference type="InterPro" id="IPR019835">
    <property type="entry name" value="SWIB_domain"/>
</dbReference>
<dbReference type="AlphaFoldDB" id="A0A2G5E9V6"/>
<feature type="compositionally biased region" description="Basic and acidic residues" evidence="5">
    <location>
        <begin position="246"/>
        <end position="256"/>
    </location>
</feature>
<evidence type="ECO:0000313" key="8">
    <source>
        <dbReference type="EMBL" id="PIA52337.1"/>
    </source>
</evidence>
<dbReference type="STRING" id="218851.A0A2G5E9V6"/>
<dbReference type="GO" id="GO:0001181">
    <property type="term" value="F:RNA polymerase I general transcription initiation factor activity"/>
    <property type="evidence" value="ECO:0007669"/>
    <property type="project" value="UniProtKB-ARBA"/>
</dbReference>
<evidence type="ECO:0008006" key="10">
    <source>
        <dbReference type="Google" id="ProtNLM"/>
    </source>
</evidence>
<evidence type="ECO:0000256" key="5">
    <source>
        <dbReference type="SAM" id="MobiDB-lite"/>
    </source>
</evidence>
<protein>
    <recommendedName>
        <fullName evidence="10">DM2 domain-containing protein</fullName>
    </recommendedName>
</protein>
<dbReference type="Pfam" id="PF08766">
    <property type="entry name" value="DEK_C"/>
    <property type="match status" value="1"/>
</dbReference>
<comment type="subcellular location">
    <subcellularLocation>
        <location evidence="1">Nucleus</location>
    </subcellularLocation>
</comment>
<feature type="compositionally biased region" description="Acidic residues" evidence="5">
    <location>
        <begin position="63"/>
        <end position="76"/>
    </location>
</feature>
<accession>A0A2G5E9V6</accession>
<keyword evidence="9" id="KW-1185">Reference proteome</keyword>
<organism evidence="8 9">
    <name type="scientific">Aquilegia coerulea</name>
    <name type="common">Rocky mountain columbine</name>
    <dbReference type="NCBI Taxonomy" id="218851"/>
    <lineage>
        <taxon>Eukaryota</taxon>
        <taxon>Viridiplantae</taxon>
        <taxon>Streptophyta</taxon>
        <taxon>Embryophyta</taxon>
        <taxon>Tracheophyta</taxon>
        <taxon>Spermatophyta</taxon>
        <taxon>Magnoliopsida</taxon>
        <taxon>Ranunculales</taxon>
        <taxon>Ranunculaceae</taxon>
        <taxon>Thalictroideae</taxon>
        <taxon>Aquilegia</taxon>
    </lineage>
</organism>
<feature type="domain" description="DM2" evidence="6">
    <location>
        <begin position="131"/>
        <end position="208"/>
    </location>
</feature>
<evidence type="ECO:0000256" key="2">
    <source>
        <dbReference type="ARBA" id="ARBA00023015"/>
    </source>
</evidence>
<sequence>MVSDSELIDRLREFLRTSDLNTTTTAIVRRKLEEEFQVDLSDRKAFIRTQVDLFLQAQIEKPVEEEEEEAEGDEEEPKLKSQANDDFSEFESAEQEEDDSGDEVSSNGKGKKKRGSSSKNKDVKKRGAGGGFAKVSNLSPELQKVVGVPEMARTEVVKKLWAYIKENNLQDPDNKKNIRCDESLRSLFRVDTINMFQMNKALSKHIWPLDQDHGIIFKSHCATYHLDFYAVPVVSTPRVRKRKKDKHEDADDAQPKEKRHSGFLAPLRISEAMVKFIGTGETILPRSAVVKRIWDYIKVNNLQDPSDKKTVICDDKLKELFEVDSFVGFTVPKLLKTHFIKEMKEEQ</sequence>
<keyword evidence="2" id="KW-0805">Transcription regulation</keyword>
<keyword evidence="4" id="KW-0539">Nucleus</keyword>
<dbReference type="InterPro" id="IPR036885">
    <property type="entry name" value="SWIB_MDM2_dom_sf"/>
</dbReference>
<dbReference type="SMART" id="SM00151">
    <property type="entry name" value="SWIB"/>
    <property type="match status" value="2"/>
</dbReference>
<feature type="region of interest" description="Disordered" evidence="5">
    <location>
        <begin position="59"/>
        <end position="132"/>
    </location>
</feature>
<dbReference type="Gene3D" id="1.10.10.60">
    <property type="entry name" value="Homeodomain-like"/>
    <property type="match status" value="1"/>
</dbReference>
<dbReference type="FunCoup" id="A0A2G5E9V6">
    <property type="interactions" value="585"/>
</dbReference>
<dbReference type="PROSITE" id="PS51925">
    <property type="entry name" value="SWIB_MDM2"/>
    <property type="match status" value="2"/>
</dbReference>
<dbReference type="PROSITE" id="PS51998">
    <property type="entry name" value="DEK_C"/>
    <property type="match status" value="1"/>
</dbReference>
<evidence type="ECO:0000313" key="9">
    <source>
        <dbReference type="Proteomes" id="UP000230069"/>
    </source>
</evidence>
<evidence type="ECO:0000256" key="1">
    <source>
        <dbReference type="ARBA" id="ARBA00004123"/>
    </source>
</evidence>
<keyword evidence="3" id="KW-0804">Transcription</keyword>
<dbReference type="InterPro" id="IPR003121">
    <property type="entry name" value="SWIB_MDM2_domain"/>
</dbReference>